<protein>
    <submittedName>
        <fullName evidence="3">3-oxoadipate enol-lactonase</fullName>
    </submittedName>
</protein>
<dbReference type="PANTHER" id="PTHR33570">
    <property type="entry name" value="4-CARBOXYMUCONOLACTONE DECARBOXYLASE FAMILY PROTEIN"/>
    <property type="match status" value="1"/>
</dbReference>
<dbReference type="Pfam" id="PF12697">
    <property type="entry name" value="Abhydrolase_6"/>
    <property type="match status" value="1"/>
</dbReference>
<evidence type="ECO:0000259" key="2">
    <source>
        <dbReference type="Pfam" id="PF12697"/>
    </source>
</evidence>
<gene>
    <name evidence="3" type="ORF">GCM10011366_05500</name>
</gene>
<feature type="domain" description="AB hydrolase-1" evidence="2">
    <location>
        <begin position="42"/>
        <end position="249"/>
    </location>
</feature>
<dbReference type="RefSeq" id="WP_188428066.1">
    <property type="nucleotide sequence ID" value="NZ_BAABKH010000010.1"/>
</dbReference>
<evidence type="ECO:0000313" key="3">
    <source>
        <dbReference type="EMBL" id="GGF40735.1"/>
    </source>
</evidence>
<dbReference type="Gene3D" id="1.20.1290.10">
    <property type="entry name" value="AhpD-like"/>
    <property type="match status" value="1"/>
</dbReference>
<evidence type="ECO:0000259" key="1">
    <source>
        <dbReference type="Pfam" id="PF02627"/>
    </source>
</evidence>
<feature type="domain" description="Carboxymuconolactone decarboxylase-like" evidence="1">
    <location>
        <begin position="300"/>
        <end position="382"/>
    </location>
</feature>
<name>A0A917F231_9MICO</name>
<keyword evidence="4" id="KW-1185">Reference proteome</keyword>
<dbReference type="InterPro" id="IPR012788">
    <property type="entry name" value="Decarb_PcaC"/>
</dbReference>
<dbReference type="Gene3D" id="3.40.50.1820">
    <property type="entry name" value="alpha/beta hydrolase"/>
    <property type="match status" value="1"/>
</dbReference>
<dbReference type="EMBL" id="BMEM01000001">
    <property type="protein sequence ID" value="GGF40735.1"/>
    <property type="molecule type" value="Genomic_DNA"/>
</dbReference>
<dbReference type="InterPro" id="IPR003779">
    <property type="entry name" value="CMD-like"/>
</dbReference>
<dbReference type="GO" id="GO:0051920">
    <property type="term" value="F:peroxiredoxin activity"/>
    <property type="evidence" value="ECO:0007669"/>
    <property type="project" value="InterPro"/>
</dbReference>
<dbReference type="NCBIfam" id="TIGR02425">
    <property type="entry name" value="decarb_PcaC"/>
    <property type="match status" value="1"/>
</dbReference>
<reference evidence="3" key="1">
    <citation type="journal article" date="2014" name="Int. J. Syst. Evol. Microbiol.">
        <title>Complete genome sequence of Corynebacterium casei LMG S-19264T (=DSM 44701T), isolated from a smear-ripened cheese.</title>
        <authorList>
            <consortium name="US DOE Joint Genome Institute (JGI-PGF)"/>
            <person name="Walter F."/>
            <person name="Albersmeier A."/>
            <person name="Kalinowski J."/>
            <person name="Ruckert C."/>
        </authorList>
    </citation>
    <scope>NUCLEOTIDE SEQUENCE</scope>
    <source>
        <strain evidence="3">CGMCC 1.12160</strain>
    </source>
</reference>
<dbReference type="Proteomes" id="UP000605670">
    <property type="component" value="Unassembled WGS sequence"/>
</dbReference>
<dbReference type="Pfam" id="PF02627">
    <property type="entry name" value="CMD"/>
    <property type="match status" value="1"/>
</dbReference>
<dbReference type="SUPFAM" id="SSF69118">
    <property type="entry name" value="AhpD-like"/>
    <property type="match status" value="1"/>
</dbReference>
<dbReference type="InterPro" id="IPR029032">
    <property type="entry name" value="AhpD-like"/>
</dbReference>
<dbReference type="InterPro" id="IPR052512">
    <property type="entry name" value="4CMD/NDH-1_regulator"/>
</dbReference>
<evidence type="ECO:0000313" key="4">
    <source>
        <dbReference type="Proteomes" id="UP000605670"/>
    </source>
</evidence>
<dbReference type="SUPFAM" id="SSF53474">
    <property type="entry name" value="alpha/beta-Hydrolases"/>
    <property type="match status" value="1"/>
</dbReference>
<sequence>MTDLTLRGTWLTPDRGRDLLVVGPSLGTGVVALWDTCAQVVAGRGDVDVLGWDLPGHGHGAPVDEPFTVEDLAAAVVQLAGSVRPGQAFAYAGVSVGGVVGLALATGSAPVTAVSVICSDARVGTPEGWHERADLVRRAGTPVMVSGSVQRWFAPGFVEREPAVTTGLLTTLQHADKNSYARVCEALAAADLRPGLAGIDVPVLVIAGRHDAVCTPEAGEALAAAVPGAQLVVVEDAAHLAPAESPTEVGEVLADWLHGIPQQGRTSSQTHAAGMRVRREVLSDAHVDRAEARKSALTHEFQDLITRYAWGEIWTRPGLDRRMRSAITLTALIAHGHWGELEMHVRAARRNGLSREEIAEVLLQSAIYLGVPAANHAFGIAQQVLDEEPQE</sequence>
<accession>A0A917F231</accession>
<organism evidence="3 4">
    <name type="scientific">Ornithinimicrobium tianjinense</name>
    <dbReference type="NCBI Taxonomy" id="1195761"/>
    <lineage>
        <taxon>Bacteria</taxon>
        <taxon>Bacillati</taxon>
        <taxon>Actinomycetota</taxon>
        <taxon>Actinomycetes</taxon>
        <taxon>Micrococcales</taxon>
        <taxon>Ornithinimicrobiaceae</taxon>
        <taxon>Ornithinimicrobium</taxon>
    </lineage>
</organism>
<dbReference type="PANTHER" id="PTHR33570:SF2">
    <property type="entry name" value="CARBOXYMUCONOLACTONE DECARBOXYLASE-LIKE DOMAIN-CONTAINING PROTEIN"/>
    <property type="match status" value="1"/>
</dbReference>
<dbReference type="InterPro" id="IPR000073">
    <property type="entry name" value="AB_hydrolase_1"/>
</dbReference>
<proteinExistence type="predicted"/>
<comment type="caution">
    <text evidence="3">The sequence shown here is derived from an EMBL/GenBank/DDBJ whole genome shotgun (WGS) entry which is preliminary data.</text>
</comment>
<reference evidence="3" key="2">
    <citation type="submission" date="2020-09" db="EMBL/GenBank/DDBJ databases">
        <authorList>
            <person name="Sun Q."/>
            <person name="Zhou Y."/>
        </authorList>
    </citation>
    <scope>NUCLEOTIDE SEQUENCE</scope>
    <source>
        <strain evidence="3">CGMCC 1.12160</strain>
    </source>
</reference>
<dbReference type="InterPro" id="IPR029058">
    <property type="entry name" value="AB_hydrolase_fold"/>
</dbReference>
<dbReference type="AlphaFoldDB" id="A0A917F231"/>